<protein>
    <submittedName>
        <fullName evidence="2">Uncharacterized protein</fullName>
    </submittedName>
</protein>
<dbReference type="SUPFAM" id="SSF52540">
    <property type="entry name" value="P-loop containing nucleoside triphosphate hydrolases"/>
    <property type="match status" value="1"/>
</dbReference>
<dbReference type="Gene3D" id="3.40.50.300">
    <property type="entry name" value="P-loop containing nucleotide triphosphate hydrolases"/>
    <property type="match status" value="1"/>
</dbReference>
<dbReference type="OrthoDB" id="4225869at2759"/>
<gene>
    <name evidence="2" type="ORF">AAP_06276</name>
</gene>
<dbReference type="EMBL" id="AZGZ01000049">
    <property type="protein sequence ID" value="KZZ86748.1"/>
    <property type="molecule type" value="Genomic_DNA"/>
</dbReference>
<dbReference type="VEuPathDB" id="FungiDB:AAP_06276"/>
<organism evidence="2 3">
    <name type="scientific">Ascosphaera apis ARSEF 7405</name>
    <dbReference type="NCBI Taxonomy" id="392613"/>
    <lineage>
        <taxon>Eukaryota</taxon>
        <taxon>Fungi</taxon>
        <taxon>Dikarya</taxon>
        <taxon>Ascomycota</taxon>
        <taxon>Pezizomycotina</taxon>
        <taxon>Eurotiomycetes</taxon>
        <taxon>Eurotiomycetidae</taxon>
        <taxon>Onygenales</taxon>
        <taxon>Ascosphaeraceae</taxon>
        <taxon>Ascosphaera</taxon>
    </lineage>
</organism>
<dbReference type="PANTHER" id="PTHR33266:SF1">
    <property type="entry name" value="F-BOX DOMAIN-CONTAINING PROTEIN"/>
    <property type="match status" value="1"/>
</dbReference>
<dbReference type="InterPro" id="IPR027417">
    <property type="entry name" value="P-loop_NTPase"/>
</dbReference>
<feature type="region of interest" description="Disordered" evidence="1">
    <location>
        <begin position="1"/>
        <end position="20"/>
    </location>
</feature>
<dbReference type="Proteomes" id="UP000242877">
    <property type="component" value="Unassembled WGS sequence"/>
</dbReference>
<evidence type="ECO:0000313" key="2">
    <source>
        <dbReference type="EMBL" id="KZZ86748.1"/>
    </source>
</evidence>
<dbReference type="PANTHER" id="PTHR33266">
    <property type="entry name" value="CHROMOSOME 15, WHOLE GENOME SHOTGUN SEQUENCE"/>
    <property type="match status" value="1"/>
</dbReference>
<accession>A0A167UXT7</accession>
<keyword evidence="3" id="KW-1185">Reference proteome</keyword>
<name>A0A167UXT7_9EURO</name>
<proteinExistence type="predicted"/>
<feature type="compositionally biased region" description="Polar residues" evidence="1">
    <location>
        <begin position="8"/>
        <end position="20"/>
    </location>
</feature>
<sequence>MLEEAQFSIPQSTEETRLSNQLRRGGLETFDGSRVQSLIGTILDHSTTPSVEKSVLDSALELLEASKSVTEQSEHQGRTAAFAAAAFWRDDKITESTSASQFLLNQLKANHELYAKNPALYVAPYVAVVGPSGIGKSFAIKELATTHQHYVVYVNLSSVGSQGYPGRSGLADTIGLFCNLDIDTCAIAWRNLINLLRHEARMNHDVNISPRDFFYAQVANKEYMAGLASDLPAFKDLQSEMEEHVLQGFNNARRGRLLKYQSEKTQETAGSSNATSMSQKTPLKIIICLDEARSLLSITGNNRMFRAFRRGARSVTMHDFFAVLLDTTSHVANFSPNALIDHSQRNVDSPLSIFDPIYSIDTFDAFAESQPDIVDGTEEACRSIFKLGRPLWGALLEHGFDLGELRSLAGLKLGLISDPQYHFILLSHRVSFNVTNYNLADHMVAQCMRYIVHISKDRTLLATAMGSEPLLAIEAAARMKDASSKLKCLQGLMTAYGSGLISLGDVGEVVAALILLFTMDKTQNIFPEAIELCLFIKALFGEDVADQIQSLISQDSPLESIWRDGKVYFNHFYRPYGASLDRYPSKFIEKAFQRSAALFFPCNFPGADIGIPIYDETNRKFSMLLIQVKNWKGGDKNSAFERLTAHNSFEKARAHIEGLEACFGLMMSLHADQPDKTGVVLSVWILDSIHQYAPTNVQKLTKFSNLCAP</sequence>
<dbReference type="AlphaFoldDB" id="A0A167UXT7"/>
<evidence type="ECO:0000313" key="3">
    <source>
        <dbReference type="Proteomes" id="UP000242877"/>
    </source>
</evidence>
<comment type="caution">
    <text evidence="2">The sequence shown here is derived from an EMBL/GenBank/DDBJ whole genome shotgun (WGS) entry which is preliminary data.</text>
</comment>
<evidence type="ECO:0000256" key="1">
    <source>
        <dbReference type="SAM" id="MobiDB-lite"/>
    </source>
</evidence>
<reference evidence="2 3" key="1">
    <citation type="journal article" date="2016" name="Genome Biol. Evol.">
        <title>Divergent and convergent evolution of fungal pathogenicity.</title>
        <authorList>
            <person name="Shang Y."/>
            <person name="Xiao G."/>
            <person name="Zheng P."/>
            <person name="Cen K."/>
            <person name="Zhan S."/>
            <person name="Wang C."/>
        </authorList>
    </citation>
    <scope>NUCLEOTIDE SEQUENCE [LARGE SCALE GENOMIC DNA]</scope>
    <source>
        <strain evidence="2 3">ARSEF 7405</strain>
    </source>
</reference>